<dbReference type="Proteomes" id="UP001519345">
    <property type="component" value="Unassembled WGS sequence"/>
</dbReference>
<feature type="region of interest" description="Disordered" evidence="8">
    <location>
        <begin position="80"/>
        <end position="100"/>
    </location>
</feature>
<dbReference type="SUPFAM" id="SSF103088">
    <property type="entry name" value="OmpA-like"/>
    <property type="match status" value="1"/>
</dbReference>
<feature type="domain" description="OmpA-like" evidence="9">
    <location>
        <begin position="138"/>
        <end position="260"/>
    </location>
</feature>
<dbReference type="Gene3D" id="3.30.1330.60">
    <property type="entry name" value="OmpA-like domain"/>
    <property type="match status" value="1"/>
</dbReference>
<comment type="caution">
    <text evidence="10">The sequence shown here is derived from an EMBL/GenBank/DDBJ whole genome shotgun (WGS) entry which is preliminary data.</text>
</comment>
<evidence type="ECO:0000256" key="3">
    <source>
        <dbReference type="ARBA" id="ARBA00022475"/>
    </source>
</evidence>
<dbReference type="PANTHER" id="PTHR30329">
    <property type="entry name" value="STATOR ELEMENT OF FLAGELLAR MOTOR COMPLEX"/>
    <property type="match status" value="1"/>
</dbReference>
<keyword evidence="3" id="KW-1003">Cell membrane</keyword>
<dbReference type="EMBL" id="JAGGKX010000022">
    <property type="protein sequence ID" value="MBP1971212.1"/>
    <property type="molecule type" value="Genomic_DNA"/>
</dbReference>
<dbReference type="Pfam" id="PF13677">
    <property type="entry name" value="MotB_plug"/>
    <property type="match status" value="1"/>
</dbReference>
<evidence type="ECO:0000313" key="10">
    <source>
        <dbReference type="EMBL" id="MBP1971212.1"/>
    </source>
</evidence>
<evidence type="ECO:0000256" key="7">
    <source>
        <dbReference type="PROSITE-ProRule" id="PRU00473"/>
    </source>
</evidence>
<dbReference type="InterPro" id="IPR006665">
    <property type="entry name" value="OmpA-like"/>
</dbReference>
<evidence type="ECO:0000256" key="8">
    <source>
        <dbReference type="SAM" id="MobiDB-lite"/>
    </source>
</evidence>
<keyword evidence="5" id="KW-1133">Transmembrane helix</keyword>
<organism evidence="10 11">
    <name type="scientific">Virgibacillus natechei</name>
    <dbReference type="NCBI Taxonomy" id="1216297"/>
    <lineage>
        <taxon>Bacteria</taxon>
        <taxon>Bacillati</taxon>
        <taxon>Bacillota</taxon>
        <taxon>Bacilli</taxon>
        <taxon>Bacillales</taxon>
        <taxon>Bacillaceae</taxon>
        <taxon>Virgibacillus</taxon>
    </lineage>
</organism>
<evidence type="ECO:0000256" key="5">
    <source>
        <dbReference type="ARBA" id="ARBA00022989"/>
    </source>
</evidence>
<evidence type="ECO:0000259" key="9">
    <source>
        <dbReference type="PROSITE" id="PS51123"/>
    </source>
</evidence>
<name>A0ABS4IJR2_9BACI</name>
<dbReference type="CDD" id="cd07185">
    <property type="entry name" value="OmpA_C-like"/>
    <property type="match status" value="1"/>
</dbReference>
<evidence type="ECO:0000256" key="2">
    <source>
        <dbReference type="ARBA" id="ARBA00008914"/>
    </source>
</evidence>
<protein>
    <submittedName>
        <fullName evidence="10">Chemotaxis protein MotB</fullName>
    </submittedName>
</protein>
<evidence type="ECO:0000256" key="4">
    <source>
        <dbReference type="ARBA" id="ARBA00022692"/>
    </source>
</evidence>
<reference evidence="10 11" key="1">
    <citation type="submission" date="2021-03" db="EMBL/GenBank/DDBJ databases">
        <title>Genomic Encyclopedia of Type Strains, Phase IV (KMG-IV): sequencing the most valuable type-strain genomes for metagenomic binning, comparative biology and taxonomic classification.</title>
        <authorList>
            <person name="Goeker M."/>
        </authorList>
    </citation>
    <scope>NUCLEOTIDE SEQUENCE [LARGE SCALE GENOMIC DNA]</scope>
    <source>
        <strain evidence="10 11">DSM 25609</strain>
    </source>
</reference>
<evidence type="ECO:0000256" key="1">
    <source>
        <dbReference type="ARBA" id="ARBA00004162"/>
    </source>
</evidence>
<dbReference type="Pfam" id="PF00691">
    <property type="entry name" value="OmpA"/>
    <property type="match status" value="1"/>
</dbReference>
<keyword evidence="6 7" id="KW-0472">Membrane</keyword>
<dbReference type="NCBIfam" id="NF005831">
    <property type="entry name" value="PRK07734.1"/>
    <property type="match status" value="1"/>
</dbReference>
<gene>
    <name evidence="10" type="ORF">J2Z83_003351</name>
</gene>
<dbReference type="RefSeq" id="WP_245301663.1">
    <property type="nucleotide sequence ID" value="NZ_CP110224.1"/>
</dbReference>
<dbReference type="InterPro" id="IPR025713">
    <property type="entry name" value="MotB-like_N_dom"/>
</dbReference>
<comment type="similarity">
    <text evidence="2">Belongs to the MotB family.</text>
</comment>
<dbReference type="PANTHER" id="PTHR30329:SF21">
    <property type="entry name" value="LIPOPROTEIN YIAD-RELATED"/>
    <property type="match status" value="1"/>
</dbReference>
<accession>A0ABS4IJR2</accession>
<comment type="subcellular location">
    <subcellularLocation>
        <location evidence="1">Cell membrane</location>
        <topology evidence="1">Single-pass membrane protein</topology>
    </subcellularLocation>
</comment>
<dbReference type="PROSITE" id="PS51123">
    <property type="entry name" value="OMPA_2"/>
    <property type="match status" value="1"/>
</dbReference>
<sequence>MSRRPMRRNRRRKDRHIDESWLLPYSDLLTLLVALFIVLFAMSDVDAQRYQELAEVFQSEFSSAGTGIVEYDQVPVEIPVESNEEDEVEEDESEEEEEIEDQRDTALELLQLQDLQEEIDHYIEENNLAEELGTALTDEGLLISIENEITFESASAVVNREGEEIAHEIADLLHTDPPRQIVISGHADDRPMNNEEFESNWELSVQRAVNFMGIILENDELDPARYSAKGYGEHQPILPNTSEENRALNRRVEVLVLPNFEIQTELDDLEDQ</sequence>
<evidence type="ECO:0000256" key="6">
    <source>
        <dbReference type="ARBA" id="ARBA00023136"/>
    </source>
</evidence>
<dbReference type="InterPro" id="IPR036737">
    <property type="entry name" value="OmpA-like_sf"/>
</dbReference>
<keyword evidence="4" id="KW-0812">Transmembrane</keyword>
<dbReference type="InterPro" id="IPR050330">
    <property type="entry name" value="Bact_OuterMem_StrucFunc"/>
</dbReference>
<feature type="compositionally biased region" description="Acidic residues" evidence="8">
    <location>
        <begin position="82"/>
        <end position="100"/>
    </location>
</feature>
<keyword evidence="11" id="KW-1185">Reference proteome</keyword>
<proteinExistence type="inferred from homology"/>
<evidence type="ECO:0000313" key="11">
    <source>
        <dbReference type="Proteomes" id="UP001519345"/>
    </source>
</evidence>